<dbReference type="AlphaFoldDB" id="A0A075G9X0"/>
<reference evidence="1" key="1">
    <citation type="journal article" date="2014" name="Genome Biol. Evol.">
        <title>Pangenome evidence for extensive interdomain horizontal transfer affecting lineage core and shell genes in uncultured planktonic thaumarchaeota and euryarchaeota.</title>
        <authorList>
            <person name="Deschamps P."/>
            <person name="Zivanovic Y."/>
            <person name="Moreira D."/>
            <person name="Rodriguez-Valera F."/>
            <person name="Lopez-Garcia P."/>
        </authorList>
    </citation>
    <scope>NUCLEOTIDE SEQUENCE</scope>
</reference>
<name>A0A075G9X0_9ARCH</name>
<proteinExistence type="predicted"/>
<sequence>MMDLSLEDIEFIKILAISDATILQAGMNEATKKRLDDRVGVILREYYHENTRNTGTECTDQLLKFGITEDDGKAAIACARRLGIDIS</sequence>
<protein>
    <submittedName>
        <fullName evidence="1">Uncharacterized protein</fullName>
    </submittedName>
</protein>
<organism evidence="1">
    <name type="scientific">uncultured marine thaumarchaeote KM3_05_H05</name>
    <dbReference type="NCBI Taxonomy" id="1455972"/>
    <lineage>
        <taxon>Archaea</taxon>
        <taxon>Nitrososphaerota</taxon>
        <taxon>environmental samples</taxon>
    </lineage>
</organism>
<accession>A0A075G9X0</accession>
<evidence type="ECO:0000313" key="1">
    <source>
        <dbReference type="EMBL" id="AIE98482.1"/>
    </source>
</evidence>
<dbReference type="EMBL" id="KF900536">
    <property type="protein sequence ID" value="AIE98482.1"/>
    <property type="molecule type" value="Genomic_DNA"/>
</dbReference>